<reference evidence="4" key="2">
    <citation type="submission" date="2025-08" db="UniProtKB">
        <authorList>
            <consortium name="Ensembl"/>
        </authorList>
    </citation>
    <scope>IDENTIFICATION</scope>
</reference>
<proteinExistence type="predicted"/>
<dbReference type="InParanoid" id="H3C189"/>
<dbReference type="InterPro" id="IPR020821">
    <property type="entry name" value="ENPP1-3/EXOG-like_nuc-like"/>
</dbReference>
<feature type="domain" description="ENPP1-3/EXOG-like endonuclease/phosphodiesterase" evidence="2">
    <location>
        <begin position="55"/>
        <end position="224"/>
    </location>
</feature>
<dbReference type="PANTHER" id="PTHR21472:SF19">
    <property type="entry name" value="ZGC:172339"/>
    <property type="match status" value="1"/>
</dbReference>
<evidence type="ECO:0000256" key="1">
    <source>
        <dbReference type="SAM" id="SignalP"/>
    </source>
</evidence>
<dbReference type="STRING" id="99883.ENSTNIP00000002005"/>
<dbReference type="PANTHER" id="PTHR21472">
    <property type="entry name" value="ENDONUCLEASE DOMAIN-CONTAINING 1 PROTEIN ENDOD1"/>
    <property type="match status" value="1"/>
</dbReference>
<feature type="domain" description="DNA/RNA non-specific endonuclease/pyrophosphatase/phosphodiesterase" evidence="3">
    <location>
        <begin position="54"/>
        <end position="224"/>
    </location>
</feature>
<keyword evidence="1" id="KW-0732">Signal</keyword>
<organism evidence="4 5">
    <name type="scientific">Tetraodon nigroviridis</name>
    <name type="common">Spotted green pufferfish</name>
    <name type="synonym">Chelonodon nigroviridis</name>
    <dbReference type="NCBI Taxonomy" id="99883"/>
    <lineage>
        <taxon>Eukaryota</taxon>
        <taxon>Metazoa</taxon>
        <taxon>Chordata</taxon>
        <taxon>Craniata</taxon>
        <taxon>Vertebrata</taxon>
        <taxon>Euteleostomi</taxon>
        <taxon>Actinopterygii</taxon>
        <taxon>Neopterygii</taxon>
        <taxon>Teleostei</taxon>
        <taxon>Neoteleostei</taxon>
        <taxon>Acanthomorphata</taxon>
        <taxon>Eupercaria</taxon>
        <taxon>Tetraodontiformes</taxon>
        <taxon>Tetradontoidea</taxon>
        <taxon>Tetraodontidae</taxon>
        <taxon>Tetraodon</taxon>
    </lineage>
</organism>
<dbReference type="GO" id="GO:0046872">
    <property type="term" value="F:metal ion binding"/>
    <property type="evidence" value="ECO:0007669"/>
    <property type="project" value="InterPro"/>
</dbReference>
<dbReference type="InterPro" id="IPR044925">
    <property type="entry name" value="His-Me_finger_sf"/>
</dbReference>
<dbReference type="AlphaFoldDB" id="H3C189"/>
<evidence type="ECO:0000259" key="3">
    <source>
        <dbReference type="SMART" id="SM00892"/>
    </source>
</evidence>
<dbReference type="GeneTree" id="ENSGT01030000234592"/>
<name>H3C189_TETNG</name>
<dbReference type="InterPro" id="IPR039015">
    <property type="entry name" value="ENDOD1"/>
</dbReference>
<accession>H3C189</accession>
<keyword evidence="5" id="KW-1185">Reference proteome</keyword>
<dbReference type="Gene3D" id="3.40.570.10">
    <property type="entry name" value="Extracellular Endonuclease, subunit A"/>
    <property type="match status" value="1"/>
</dbReference>
<dbReference type="SMART" id="SM00477">
    <property type="entry name" value="NUC"/>
    <property type="match status" value="1"/>
</dbReference>
<reference evidence="4" key="3">
    <citation type="submission" date="2025-09" db="UniProtKB">
        <authorList>
            <consortium name="Ensembl"/>
        </authorList>
    </citation>
    <scope>IDENTIFICATION</scope>
</reference>
<dbReference type="Proteomes" id="UP000007303">
    <property type="component" value="Unassembled WGS sequence"/>
</dbReference>
<sequence>ALIAFLLVNVLTLAVKARVEKILSSECQDFLYSRMLPKGYDEENLHYICQSYNKKARYITLYNTSDRIPVYSAYIFKNSEGDKCVDASWMYEPQLSAHSGTADMQPFPQDHARRDFEDTQATLEDYNNAIMYERGALNPEVHHYDRDDKAATYTLTNVVPVVSGFVNNVWRKQEDVIRKRLNNYCLGKAYIITGVTTSTDYISRQNVKRLAVPTYLWSAYCCTD</sequence>
<dbReference type="InterPro" id="IPR044929">
    <property type="entry name" value="DNA/RNA_non-sp_Endonuclease_sf"/>
</dbReference>
<feature type="chain" id="PRO_5003580891" evidence="1">
    <location>
        <begin position="18"/>
        <end position="224"/>
    </location>
</feature>
<dbReference type="InterPro" id="IPR001604">
    <property type="entry name" value="Endo_G_ENPP1-like_dom"/>
</dbReference>
<evidence type="ECO:0000313" key="5">
    <source>
        <dbReference type="Proteomes" id="UP000007303"/>
    </source>
</evidence>
<evidence type="ECO:0000259" key="2">
    <source>
        <dbReference type="SMART" id="SM00477"/>
    </source>
</evidence>
<evidence type="ECO:0000313" key="4">
    <source>
        <dbReference type="Ensembl" id="ENSTNIP00000002005.1"/>
    </source>
</evidence>
<dbReference type="Ensembl" id="ENSTNIT00000002678.1">
    <property type="protein sequence ID" value="ENSTNIP00000002005.1"/>
    <property type="gene ID" value="ENSTNIG00000001055.1"/>
</dbReference>
<feature type="signal peptide" evidence="1">
    <location>
        <begin position="1"/>
        <end position="17"/>
    </location>
</feature>
<reference evidence="5" key="1">
    <citation type="journal article" date="2004" name="Nature">
        <title>Genome duplication in the teleost fish Tetraodon nigroviridis reveals the early vertebrate proto-karyotype.</title>
        <authorList>
            <person name="Jaillon O."/>
            <person name="Aury J.-M."/>
            <person name="Brunet F."/>
            <person name="Petit J.-L."/>
            <person name="Stange-Thomann N."/>
            <person name="Mauceli E."/>
            <person name="Bouneau L."/>
            <person name="Fischer C."/>
            <person name="Ozouf-Costaz C."/>
            <person name="Bernot A."/>
            <person name="Nicaud S."/>
            <person name="Jaffe D."/>
            <person name="Fisher S."/>
            <person name="Lutfalla G."/>
            <person name="Dossat C."/>
            <person name="Segurens B."/>
            <person name="Dasilva C."/>
            <person name="Salanoubat M."/>
            <person name="Levy M."/>
            <person name="Boudet N."/>
            <person name="Castellano S."/>
            <person name="Anthouard V."/>
            <person name="Jubin C."/>
            <person name="Castelli V."/>
            <person name="Katinka M."/>
            <person name="Vacherie B."/>
            <person name="Biemont C."/>
            <person name="Skalli Z."/>
            <person name="Cattolico L."/>
            <person name="Poulain J."/>
            <person name="De Berardinis V."/>
            <person name="Cruaud C."/>
            <person name="Duprat S."/>
            <person name="Brottier P."/>
            <person name="Coutanceau J.-P."/>
            <person name="Gouzy J."/>
            <person name="Parra G."/>
            <person name="Lardier G."/>
            <person name="Chapple C."/>
            <person name="McKernan K.J."/>
            <person name="McEwan P."/>
            <person name="Bosak S."/>
            <person name="Kellis M."/>
            <person name="Volff J.-N."/>
            <person name="Guigo R."/>
            <person name="Zody M.C."/>
            <person name="Mesirov J."/>
            <person name="Lindblad-Toh K."/>
            <person name="Birren B."/>
            <person name="Nusbaum C."/>
            <person name="Kahn D."/>
            <person name="Robinson-Rechavi M."/>
            <person name="Laudet V."/>
            <person name="Schachter V."/>
            <person name="Quetier F."/>
            <person name="Saurin W."/>
            <person name="Scarpelli C."/>
            <person name="Wincker P."/>
            <person name="Lander E.S."/>
            <person name="Weissenbach J."/>
            <person name="Roest Crollius H."/>
        </authorList>
    </citation>
    <scope>NUCLEOTIDE SEQUENCE [LARGE SCALE GENOMIC DNA]</scope>
</reference>
<dbReference type="GO" id="GO:0016787">
    <property type="term" value="F:hydrolase activity"/>
    <property type="evidence" value="ECO:0007669"/>
    <property type="project" value="InterPro"/>
</dbReference>
<dbReference type="SUPFAM" id="SSF54060">
    <property type="entry name" value="His-Me finger endonucleases"/>
    <property type="match status" value="1"/>
</dbReference>
<protein>
    <submittedName>
        <fullName evidence="4">Uncharacterized protein</fullName>
    </submittedName>
</protein>
<dbReference type="Pfam" id="PF01223">
    <property type="entry name" value="Endonuclease_NS"/>
    <property type="match status" value="1"/>
</dbReference>
<dbReference type="OMA" id="ELSPECK"/>
<dbReference type="GO" id="GO:0003676">
    <property type="term" value="F:nucleic acid binding"/>
    <property type="evidence" value="ECO:0007669"/>
    <property type="project" value="InterPro"/>
</dbReference>
<dbReference type="HOGENOM" id="CLU_035817_2_0_1"/>
<dbReference type="SMART" id="SM00892">
    <property type="entry name" value="Endonuclease_NS"/>
    <property type="match status" value="1"/>
</dbReference>